<protein>
    <recommendedName>
        <fullName evidence="4">dolichyl-phosphate beta-glucosyltransferase</fullName>
        <ecNumber evidence="4">2.4.1.117</ecNumber>
    </recommendedName>
</protein>
<evidence type="ECO:0000259" key="13">
    <source>
        <dbReference type="Pfam" id="PF00535"/>
    </source>
</evidence>
<dbReference type="InterPro" id="IPR001173">
    <property type="entry name" value="Glyco_trans_2-like"/>
</dbReference>
<name>A0A2M7RJQ5_9BACT</name>
<accession>A0A2M7RJQ5</accession>
<evidence type="ECO:0000256" key="8">
    <source>
        <dbReference type="ARBA" id="ARBA00022824"/>
    </source>
</evidence>
<evidence type="ECO:0000256" key="7">
    <source>
        <dbReference type="ARBA" id="ARBA00022692"/>
    </source>
</evidence>
<organism evidence="14 15">
    <name type="scientific">Candidatus Kerfeldbacteria bacterium CG_4_10_14_0_8_um_filter_42_10</name>
    <dbReference type="NCBI Taxonomy" id="2014248"/>
    <lineage>
        <taxon>Bacteria</taxon>
        <taxon>Candidatus Kerfeldiibacteriota</taxon>
    </lineage>
</organism>
<comment type="catalytic activity">
    <reaction evidence="12">
        <text>a di-trans,poly-cis-dolichyl phosphate + UDP-alpha-D-glucose = a di-trans,poly-cis-dolichyl beta-D-glucosyl phosphate + UDP</text>
        <dbReference type="Rhea" id="RHEA:15401"/>
        <dbReference type="Rhea" id="RHEA-COMP:19498"/>
        <dbReference type="Rhea" id="RHEA-COMP:19502"/>
        <dbReference type="ChEBI" id="CHEBI:57525"/>
        <dbReference type="ChEBI" id="CHEBI:57683"/>
        <dbReference type="ChEBI" id="CHEBI:58223"/>
        <dbReference type="ChEBI" id="CHEBI:58885"/>
        <dbReference type="EC" id="2.4.1.117"/>
    </reaction>
    <physiologicalReaction direction="left-to-right" evidence="12">
        <dbReference type="Rhea" id="RHEA:15402"/>
    </physiologicalReaction>
</comment>
<evidence type="ECO:0000256" key="3">
    <source>
        <dbReference type="ARBA" id="ARBA00006739"/>
    </source>
</evidence>
<evidence type="ECO:0000256" key="10">
    <source>
        <dbReference type="ARBA" id="ARBA00022989"/>
    </source>
</evidence>
<comment type="caution">
    <text evidence="14">The sequence shown here is derived from an EMBL/GenBank/DDBJ whole genome shotgun (WGS) entry which is preliminary data.</text>
</comment>
<keyword evidence="7" id="KW-0812">Transmembrane</keyword>
<dbReference type="EMBL" id="PFMD01000036">
    <property type="protein sequence ID" value="PIY96691.1"/>
    <property type="molecule type" value="Genomic_DNA"/>
</dbReference>
<dbReference type="InterPro" id="IPR035518">
    <property type="entry name" value="DPG_synthase"/>
</dbReference>
<dbReference type="GO" id="GO:0006487">
    <property type="term" value="P:protein N-linked glycosylation"/>
    <property type="evidence" value="ECO:0007669"/>
    <property type="project" value="TreeGrafter"/>
</dbReference>
<feature type="domain" description="Glycosyltransferase 2-like" evidence="13">
    <location>
        <begin position="11"/>
        <end position="170"/>
    </location>
</feature>
<evidence type="ECO:0000256" key="5">
    <source>
        <dbReference type="ARBA" id="ARBA00022676"/>
    </source>
</evidence>
<evidence type="ECO:0000256" key="2">
    <source>
        <dbReference type="ARBA" id="ARBA00004922"/>
    </source>
</evidence>
<evidence type="ECO:0000256" key="1">
    <source>
        <dbReference type="ARBA" id="ARBA00004389"/>
    </source>
</evidence>
<evidence type="ECO:0000256" key="12">
    <source>
        <dbReference type="ARBA" id="ARBA00045097"/>
    </source>
</evidence>
<evidence type="ECO:0000256" key="9">
    <source>
        <dbReference type="ARBA" id="ARBA00022968"/>
    </source>
</evidence>
<sequence length="246" mass="28969">MNEKSFLTQISLVIPVYNEEERIKKSLSKILPYLNQLADYEIIFVDDGSTDRTLLVLEEYKNKRFRVIKNGKNCGKGYSVQQGMLRARYPVVLFSDADFSTPIEDLEKLLPHLENYDIVIGSRGMEQSQISVHQKFYKEWLGKIGNKFIQLLVIPGIKDTQCGFKLFKKETLVIFQKQTIKRWGFDFEILMLAHKIGFRIKEVPVRWQNDFRSKVKSSDYLKTFGELIKIKWNVLTNKYDFKNYGR</sequence>
<keyword evidence="10" id="KW-1133">Transmembrane helix</keyword>
<proteinExistence type="inferred from homology"/>
<keyword evidence="5" id="KW-0328">Glycosyltransferase</keyword>
<evidence type="ECO:0000256" key="4">
    <source>
        <dbReference type="ARBA" id="ARBA00012583"/>
    </source>
</evidence>
<dbReference type="GO" id="GO:0004581">
    <property type="term" value="F:dolichyl-phosphate beta-glucosyltransferase activity"/>
    <property type="evidence" value="ECO:0007669"/>
    <property type="project" value="UniProtKB-EC"/>
</dbReference>
<comment type="pathway">
    <text evidence="2">Protein modification; protein glycosylation.</text>
</comment>
<dbReference type="Pfam" id="PF00535">
    <property type="entry name" value="Glycos_transf_2"/>
    <property type="match status" value="1"/>
</dbReference>
<keyword evidence="9" id="KW-0735">Signal-anchor</keyword>
<evidence type="ECO:0000313" key="15">
    <source>
        <dbReference type="Proteomes" id="UP000230779"/>
    </source>
</evidence>
<dbReference type="AlphaFoldDB" id="A0A2M7RJQ5"/>
<evidence type="ECO:0000256" key="6">
    <source>
        <dbReference type="ARBA" id="ARBA00022679"/>
    </source>
</evidence>
<dbReference type="SUPFAM" id="SSF53448">
    <property type="entry name" value="Nucleotide-diphospho-sugar transferases"/>
    <property type="match status" value="1"/>
</dbReference>
<dbReference type="PANTHER" id="PTHR10859:SF91">
    <property type="entry name" value="DOLICHYL-PHOSPHATE BETA-GLUCOSYLTRANSFERASE"/>
    <property type="match status" value="1"/>
</dbReference>
<dbReference type="PANTHER" id="PTHR10859">
    <property type="entry name" value="GLYCOSYL TRANSFERASE"/>
    <property type="match status" value="1"/>
</dbReference>
<dbReference type="CDD" id="cd04188">
    <property type="entry name" value="DPG_synthase"/>
    <property type="match status" value="1"/>
</dbReference>
<dbReference type="Proteomes" id="UP000230779">
    <property type="component" value="Unassembled WGS sequence"/>
</dbReference>
<gene>
    <name evidence="14" type="ORF">COY66_03410</name>
</gene>
<keyword evidence="8" id="KW-0256">Endoplasmic reticulum</keyword>
<comment type="similarity">
    <text evidence="3">Belongs to the glycosyltransferase 2 family.</text>
</comment>
<evidence type="ECO:0000256" key="11">
    <source>
        <dbReference type="ARBA" id="ARBA00023136"/>
    </source>
</evidence>
<reference evidence="14 15" key="1">
    <citation type="submission" date="2017-09" db="EMBL/GenBank/DDBJ databases">
        <title>Depth-based differentiation of microbial function through sediment-hosted aquifers and enrichment of novel symbionts in the deep terrestrial subsurface.</title>
        <authorList>
            <person name="Probst A.J."/>
            <person name="Ladd B."/>
            <person name="Jarett J.K."/>
            <person name="Geller-Mcgrath D.E."/>
            <person name="Sieber C.M."/>
            <person name="Emerson J.B."/>
            <person name="Anantharaman K."/>
            <person name="Thomas B.C."/>
            <person name="Malmstrom R."/>
            <person name="Stieglmeier M."/>
            <person name="Klingl A."/>
            <person name="Woyke T."/>
            <person name="Ryan C.M."/>
            <person name="Banfield J.F."/>
        </authorList>
    </citation>
    <scope>NUCLEOTIDE SEQUENCE [LARGE SCALE GENOMIC DNA]</scope>
    <source>
        <strain evidence="14">CG_4_10_14_0_8_um_filter_42_10</strain>
    </source>
</reference>
<dbReference type="Gene3D" id="3.90.550.10">
    <property type="entry name" value="Spore Coat Polysaccharide Biosynthesis Protein SpsA, Chain A"/>
    <property type="match status" value="1"/>
</dbReference>
<dbReference type="InterPro" id="IPR029044">
    <property type="entry name" value="Nucleotide-diphossugar_trans"/>
</dbReference>
<evidence type="ECO:0000313" key="14">
    <source>
        <dbReference type="EMBL" id="PIY96691.1"/>
    </source>
</evidence>
<keyword evidence="6" id="KW-0808">Transferase</keyword>
<comment type="subcellular location">
    <subcellularLocation>
        <location evidence="1">Endoplasmic reticulum membrane</location>
        <topology evidence="1">Single-pass membrane protein</topology>
    </subcellularLocation>
</comment>
<keyword evidence="11" id="KW-0472">Membrane</keyword>
<dbReference type="EC" id="2.4.1.117" evidence="4"/>